<proteinExistence type="predicted"/>
<gene>
    <name evidence="1" type="ORF">C791_7935</name>
</gene>
<reference evidence="1 2" key="1">
    <citation type="submission" date="2012-10" db="EMBL/GenBank/DDBJ databases">
        <title>Genome assembly of Amycolatopsis azurea DSM 43854.</title>
        <authorList>
            <person name="Khatri I."/>
            <person name="Kaur I."/>
            <person name="Subramanian S."/>
            <person name="Mayilraj S."/>
        </authorList>
    </citation>
    <scope>NUCLEOTIDE SEQUENCE [LARGE SCALE GENOMIC DNA]</scope>
    <source>
        <strain evidence="1 2">DSM 43854</strain>
    </source>
</reference>
<name>M2PTV0_9PSEU</name>
<protein>
    <submittedName>
        <fullName evidence="1">Uncharacterized protein</fullName>
    </submittedName>
</protein>
<dbReference type="PATRIC" id="fig|1238180.3.peg.7409"/>
<sequence length="43" mass="4728">MIQGSKITDPNALAQLHKRGLPEWETAVEIPAGLLKFLPLEDS</sequence>
<dbReference type="EMBL" id="ANMG01000085">
    <property type="protein sequence ID" value="EMD22935.1"/>
    <property type="molecule type" value="Genomic_DNA"/>
</dbReference>
<comment type="caution">
    <text evidence="1">The sequence shown here is derived from an EMBL/GenBank/DDBJ whole genome shotgun (WGS) entry which is preliminary data.</text>
</comment>
<evidence type="ECO:0000313" key="1">
    <source>
        <dbReference type="EMBL" id="EMD22935.1"/>
    </source>
</evidence>
<dbReference type="Proteomes" id="UP000014137">
    <property type="component" value="Unassembled WGS sequence"/>
</dbReference>
<dbReference type="AlphaFoldDB" id="M2PTV0"/>
<accession>M2PTV0</accession>
<evidence type="ECO:0000313" key="2">
    <source>
        <dbReference type="Proteomes" id="UP000014137"/>
    </source>
</evidence>
<organism evidence="1 2">
    <name type="scientific">Amycolatopsis azurea DSM 43854</name>
    <dbReference type="NCBI Taxonomy" id="1238180"/>
    <lineage>
        <taxon>Bacteria</taxon>
        <taxon>Bacillati</taxon>
        <taxon>Actinomycetota</taxon>
        <taxon>Actinomycetes</taxon>
        <taxon>Pseudonocardiales</taxon>
        <taxon>Pseudonocardiaceae</taxon>
        <taxon>Amycolatopsis</taxon>
    </lineage>
</organism>